<dbReference type="EMBL" id="BAABGR010000006">
    <property type="protein sequence ID" value="GAA4512600.1"/>
    <property type="molecule type" value="Genomic_DNA"/>
</dbReference>
<dbReference type="Gene3D" id="3.30.530.20">
    <property type="match status" value="1"/>
</dbReference>
<name>A0ABP8QXH1_9SPHI</name>
<dbReference type="InterPro" id="IPR019587">
    <property type="entry name" value="Polyketide_cyclase/dehydratase"/>
</dbReference>
<organism evidence="1 2">
    <name type="scientific">Sphingobacterium thermophilum</name>
    <dbReference type="NCBI Taxonomy" id="768534"/>
    <lineage>
        <taxon>Bacteria</taxon>
        <taxon>Pseudomonadati</taxon>
        <taxon>Bacteroidota</taxon>
        <taxon>Sphingobacteriia</taxon>
        <taxon>Sphingobacteriales</taxon>
        <taxon>Sphingobacteriaceae</taxon>
        <taxon>Sphingobacterium</taxon>
    </lineage>
</organism>
<evidence type="ECO:0000313" key="1">
    <source>
        <dbReference type="EMBL" id="GAA4512600.1"/>
    </source>
</evidence>
<reference evidence="2" key="1">
    <citation type="journal article" date="2019" name="Int. J. Syst. Evol. Microbiol.">
        <title>The Global Catalogue of Microorganisms (GCM) 10K type strain sequencing project: providing services to taxonomists for standard genome sequencing and annotation.</title>
        <authorList>
            <consortium name="The Broad Institute Genomics Platform"/>
            <consortium name="The Broad Institute Genome Sequencing Center for Infectious Disease"/>
            <person name="Wu L."/>
            <person name="Ma J."/>
        </authorList>
    </citation>
    <scope>NUCLEOTIDE SEQUENCE [LARGE SCALE GENOMIC DNA]</scope>
    <source>
        <strain evidence="2">JCM 17858</strain>
    </source>
</reference>
<sequence>MITKTITTQIQIQAPANRIWQILTDTASFPLWNPFIKELQGELNVGNKIKVRIQSSPNSEMTFSPKVTMMEANKSLQWLGKLGISGLFDGRHHFEIVEHADGTSTFIHKETFRGLIVPFFNTKNTRLGFEAMNKALKKKAERQ</sequence>
<protein>
    <submittedName>
        <fullName evidence="1">SRPBCC domain-containing protein</fullName>
    </submittedName>
</protein>
<accession>A0ABP8QXH1</accession>
<gene>
    <name evidence="1" type="ORF">GCM10023173_06900</name>
</gene>
<dbReference type="CDD" id="cd07822">
    <property type="entry name" value="SRPBCC_4"/>
    <property type="match status" value="1"/>
</dbReference>
<dbReference type="Proteomes" id="UP001500394">
    <property type="component" value="Unassembled WGS sequence"/>
</dbReference>
<evidence type="ECO:0000313" key="2">
    <source>
        <dbReference type="Proteomes" id="UP001500394"/>
    </source>
</evidence>
<dbReference type="PANTHER" id="PTHR36166:SF1">
    <property type="entry name" value="SRPBCC DOMAIN-CONTAINING PROTEIN"/>
    <property type="match status" value="1"/>
</dbReference>
<dbReference type="RefSeq" id="WP_082021863.1">
    <property type="nucleotide sequence ID" value="NZ_BAABGR010000006.1"/>
</dbReference>
<keyword evidence="2" id="KW-1185">Reference proteome</keyword>
<dbReference type="SUPFAM" id="SSF55961">
    <property type="entry name" value="Bet v1-like"/>
    <property type="match status" value="1"/>
</dbReference>
<proteinExistence type="predicted"/>
<dbReference type="InterPro" id="IPR023393">
    <property type="entry name" value="START-like_dom_sf"/>
</dbReference>
<dbReference type="PANTHER" id="PTHR36166">
    <property type="entry name" value="CHROMOSOME 9, WHOLE GENOME SHOTGUN SEQUENCE"/>
    <property type="match status" value="1"/>
</dbReference>
<comment type="caution">
    <text evidence="1">The sequence shown here is derived from an EMBL/GenBank/DDBJ whole genome shotgun (WGS) entry which is preliminary data.</text>
</comment>
<dbReference type="Pfam" id="PF10604">
    <property type="entry name" value="Polyketide_cyc2"/>
    <property type="match status" value="1"/>
</dbReference>